<dbReference type="CDD" id="cd01834">
    <property type="entry name" value="SGNH_hydrolase_like_2"/>
    <property type="match status" value="1"/>
</dbReference>
<organism evidence="2 3">
    <name type="scientific">Parapedobacter deserti</name>
    <dbReference type="NCBI Taxonomy" id="1912957"/>
    <lineage>
        <taxon>Bacteria</taxon>
        <taxon>Pseudomonadati</taxon>
        <taxon>Bacteroidota</taxon>
        <taxon>Sphingobacteriia</taxon>
        <taxon>Sphingobacteriales</taxon>
        <taxon>Sphingobacteriaceae</taxon>
        <taxon>Parapedobacter</taxon>
    </lineage>
</organism>
<name>A0ABV7JLK3_9SPHI</name>
<proteinExistence type="predicted"/>
<dbReference type="EC" id="3.1.-.-" evidence="2"/>
<dbReference type="SUPFAM" id="SSF52266">
    <property type="entry name" value="SGNH hydrolase"/>
    <property type="match status" value="1"/>
</dbReference>
<accession>A0ABV7JLK3</accession>
<keyword evidence="3" id="KW-1185">Reference proteome</keyword>
<dbReference type="InterPro" id="IPR051532">
    <property type="entry name" value="Ester_Hydrolysis_Enzymes"/>
</dbReference>
<evidence type="ECO:0000313" key="3">
    <source>
        <dbReference type="Proteomes" id="UP001595526"/>
    </source>
</evidence>
<keyword evidence="2" id="KW-0378">Hydrolase</keyword>
<dbReference type="Proteomes" id="UP001595526">
    <property type="component" value="Unassembled WGS sequence"/>
</dbReference>
<dbReference type="EMBL" id="JBHRTA010000029">
    <property type="protein sequence ID" value="MFC3197711.1"/>
    <property type="molecule type" value="Genomic_DNA"/>
</dbReference>
<sequence length="460" mass="52504">MVSTFALVLSLIYPSKAQKLFKDGDKVCFLGNSITKHGGFHHYLALFYATRYPNQKIEIINSGIGGDKTEHVLARMHDDALIHQPNWVVLKLGMNDVAKLMYTDSAYARPTIDKERKEMMETYKQNYEKIVHNLLSSKAKLILQTPTIYDETVYLPHLKGVIGRNVGLKEAGKYVKDLAKQYNLPVVDYWQVMMDVTKRMQKIKPTASLVVGDRTHPTPQGHFVMAYQFLKTTKADPHVFSIKVKANRKRMRIVRSNAKIFDSFGNDNGVSFNVLEKSLPFPMPKGVSEVLDFVPFEKELNQELLMVKGLTKGIYTLKIDGISIANYTAAELATGVNIASIATTPQQQQAQKVLKLFEEYWELEAVIRYVRSTEINRLKPLGIESLQEVSSYIAKAKASEKDTTKKSYKELLDLQDNYVPAKMDWSKTLARMEKLHHLIYQANEPIPHRFEIVKKELAQE</sequence>
<protein>
    <submittedName>
        <fullName evidence="2">SGNH/GDSL hydrolase family protein</fullName>
        <ecNumber evidence="2">3.1.-.-</ecNumber>
    </submittedName>
</protein>
<reference evidence="3" key="1">
    <citation type="journal article" date="2019" name="Int. J. Syst. Evol. Microbiol.">
        <title>The Global Catalogue of Microorganisms (GCM) 10K type strain sequencing project: providing services to taxonomists for standard genome sequencing and annotation.</title>
        <authorList>
            <consortium name="The Broad Institute Genomics Platform"/>
            <consortium name="The Broad Institute Genome Sequencing Center for Infectious Disease"/>
            <person name="Wu L."/>
            <person name="Ma J."/>
        </authorList>
    </citation>
    <scope>NUCLEOTIDE SEQUENCE [LARGE SCALE GENOMIC DNA]</scope>
    <source>
        <strain evidence="3">KCTC 52416</strain>
    </source>
</reference>
<evidence type="ECO:0000313" key="2">
    <source>
        <dbReference type="EMBL" id="MFC3197711.1"/>
    </source>
</evidence>
<dbReference type="PANTHER" id="PTHR30383">
    <property type="entry name" value="THIOESTERASE 1/PROTEASE 1/LYSOPHOSPHOLIPASE L1"/>
    <property type="match status" value="1"/>
</dbReference>
<feature type="domain" description="SGNH hydrolase-type esterase" evidence="1">
    <location>
        <begin position="29"/>
        <end position="222"/>
    </location>
</feature>
<dbReference type="Pfam" id="PF13472">
    <property type="entry name" value="Lipase_GDSL_2"/>
    <property type="match status" value="1"/>
</dbReference>
<gene>
    <name evidence="2" type="ORF">ACFOET_08810</name>
</gene>
<dbReference type="GO" id="GO:0016787">
    <property type="term" value="F:hydrolase activity"/>
    <property type="evidence" value="ECO:0007669"/>
    <property type="project" value="UniProtKB-KW"/>
</dbReference>
<comment type="caution">
    <text evidence="2">The sequence shown here is derived from an EMBL/GenBank/DDBJ whole genome shotgun (WGS) entry which is preliminary data.</text>
</comment>
<dbReference type="PANTHER" id="PTHR30383:SF5">
    <property type="entry name" value="SGNH HYDROLASE-TYPE ESTERASE DOMAIN-CONTAINING PROTEIN"/>
    <property type="match status" value="1"/>
</dbReference>
<dbReference type="Gene3D" id="3.40.50.1110">
    <property type="entry name" value="SGNH hydrolase"/>
    <property type="match status" value="1"/>
</dbReference>
<dbReference type="InterPro" id="IPR013830">
    <property type="entry name" value="SGNH_hydro"/>
</dbReference>
<dbReference type="InterPro" id="IPR036514">
    <property type="entry name" value="SGNH_hydro_sf"/>
</dbReference>
<evidence type="ECO:0000259" key="1">
    <source>
        <dbReference type="Pfam" id="PF13472"/>
    </source>
</evidence>